<dbReference type="EMBL" id="JBEVYD010000004">
    <property type="protein sequence ID" value="KAL3233911.1"/>
    <property type="molecule type" value="Genomic_DNA"/>
</dbReference>
<dbReference type="Proteomes" id="UP001623330">
    <property type="component" value="Unassembled WGS sequence"/>
</dbReference>
<name>A0ABR4NYG9_9SACH</name>
<reference evidence="10 11" key="1">
    <citation type="submission" date="2024-05" db="EMBL/GenBank/DDBJ databases">
        <title>Long read based assembly of the Candida bracarensis genome reveals expanded adhesin content.</title>
        <authorList>
            <person name="Marcet-Houben M."/>
            <person name="Ksiezopolska E."/>
            <person name="Gabaldon T."/>
        </authorList>
    </citation>
    <scope>NUCLEOTIDE SEQUENCE [LARGE SCALE GENOMIC DNA]</scope>
    <source>
        <strain evidence="10 11">CBM6</strain>
    </source>
</reference>
<evidence type="ECO:0000256" key="1">
    <source>
        <dbReference type="ARBA" id="ARBA00003979"/>
    </source>
</evidence>
<dbReference type="EC" id="2.7.1.158" evidence="3 9"/>
<evidence type="ECO:0000256" key="8">
    <source>
        <dbReference type="ARBA" id="ARBA00022840"/>
    </source>
</evidence>
<evidence type="ECO:0000313" key="10">
    <source>
        <dbReference type="EMBL" id="KAL3233911.1"/>
    </source>
</evidence>
<dbReference type="PANTHER" id="PTHR14456:SF2">
    <property type="entry name" value="INOSITOL-PENTAKISPHOSPHATE 2-KINASE"/>
    <property type="match status" value="1"/>
</dbReference>
<dbReference type="InterPro" id="IPR009286">
    <property type="entry name" value="Ins_P5_2-kin"/>
</dbReference>
<comment type="function">
    <text evidence="1">Has kinase activity and phosphorylates inositol-1,3,4,5,6-pentakisphosphate (Ins(1,3,4,5,6)P5) to produce 1,2,3,4,5,6-hexakisphosphate (InsP6), also known as phytate.</text>
</comment>
<comment type="caution">
    <text evidence="10">The sequence shown here is derived from an EMBL/GenBank/DDBJ whole genome shotgun (WGS) entry which is preliminary data.</text>
</comment>
<evidence type="ECO:0000256" key="4">
    <source>
        <dbReference type="ARBA" id="ARBA00014846"/>
    </source>
</evidence>
<keyword evidence="11" id="KW-1185">Reference proteome</keyword>
<evidence type="ECO:0000256" key="9">
    <source>
        <dbReference type="RuleBase" id="RU364126"/>
    </source>
</evidence>
<comment type="domain">
    <text evidence="9">The EXKPK motif is conserved in inositol-pentakisphosphate 2-kinases of both family 1 and 2.</text>
</comment>
<gene>
    <name evidence="10" type="ORF">RNJ44_03951</name>
</gene>
<evidence type="ECO:0000256" key="3">
    <source>
        <dbReference type="ARBA" id="ARBA00012023"/>
    </source>
</evidence>
<protein>
    <recommendedName>
        <fullName evidence="4 9">Inositol-pentakisphosphate 2-kinase</fullName>
        <ecNumber evidence="3 9">2.7.1.158</ecNumber>
    </recommendedName>
</protein>
<sequence length="283" mass="32773">MEIIGSGGANVLLRPVGIRKELYRCCVRYSSLKRNNELTIDNYRYIREVVAPLLAGLLAEMELVTLKLEEVGTVLRERVPDFDDSAVVAFKMLNLRPENVYGSVPKFDDHFTKVYCDDSHANIVLEIKPKWLHRDPEFCRNCTHNLMKGRNIPYCYSLVVKYPHQIVEILSFTGIDYPEAFTRTLESYFEQDNNVLRVLYSLQETLERETPLATVNTVNDVTNALLLNMTLRDVTCFIEWSILDPDTVKVNVVDVDKKPSVKWQHWVEVHKKLRSRVDKVNHG</sequence>
<evidence type="ECO:0000256" key="6">
    <source>
        <dbReference type="ARBA" id="ARBA00022741"/>
    </source>
</evidence>
<evidence type="ECO:0000256" key="2">
    <source>
        <dbReference type="ARBA" id="ARBA00008305"/>
    </source>
</evidence>
<proteinExistence type="inferred from homology"/>
<keyword evidence="8 9" id="KW-0067">ATP-binding</keyword>
<evidence type="ECO:0000256" key="7">
    <source>
        <dbReference type="ARBA" id="ARBA00022777"/>
    </source>
</evidence>
<keyword evidence="6 9" id="KW-0547">Nucleotide-binding</keyword>
<comment type="similarity">
    <text evidence="2">Belongs to the IPK1 type 1 family.</text>
</comment>
<keyword evidence="5 9" id="KW-0808">Transferase</keyword>
<evidence type="ECO:0000313" key="11">
    <source>
        <dbReference type="Proteomes" id="UP001623330"/>
    </source>
</evidence>
<dbReference type="Pfam" id="PF06090">
    <property type="entry name" value="Ins_P5_2-kin"/>
    <property type="match status" value="2"/>
</dbReference>
<keyword evidence="7 9" id="KW-0418">Kinase</keyword>
<organism evidence="10 11">
    <name type="scientific">Nakaseomyces bracarensis</name>
    <dbReference type="NCBI Taxonomy" id="273131"/>
    <lineage>
        <taxon>Eukaryota</taxon>
        <taxon>Fungi</taxon>
        <taxon>Dikarya</taxon>
        <taxon>Ascomycota</taxon>
        <taxon>Saccharomycotina</taxon>
        <taxon>Saccharomycetes</taxon>
        <taxon>Saccharomycetales</taxon>
        <taxon>Saccharomycetaceae</taxon>
        <taxon>Nakaseomyces</taxon>
    </lineage>
</organism>
<dbReference type="PANTHER" id="PTHR14456">
    <property type="entry name" value="INOSITOL POLYPHOSPHATE KINASE 1"/>
    <property type="match status" value="1"/>
</dbReference>
<comment type="catalytic activity">
    <reaction evidence="9">
        <text>1D-myo-inositol 1,3,4,5,6-pentakisphosphate + ATP = 1D-myo-inositol hexakisphosphate + ADP + H(+)</text>
        <dbReference type="Rhea" id="RHEA:20313"/>
        <dbReference type="ChEBI" id="CHEBI:15378"/>
        <dbReference type="ChEBI" id="CHEBI:30616"/>
        <dbReference type="ChEBI" id="CHEBI:57733"/>
        <dbReference type="ChEBI" id="CHEBI:58130"/>
        <dbReference type="ChEBI" id="CHEBI:456216"/>
        <dbReference type="EC" id="2.7.1.158"/>
    </reaction>
</comment>
<comment type="function">
    <text evidence="9">Phosphorylates Ins(1,3,4,5,6)P5 at position 2 to form Ins(1,2,3,4,5,6)P6 (InsP6 or phytate).</text>
</comment>
<accession>A0ABR4NYG9</accession>
<evidence type="ECO:0000256" key="5">
    <source>
        <dbReference type="ARBA" id="ARBA00022679"/>
    </source>
</evidence>